<accession>A0A3A8B5J0</accession>
<dbReference type="AlphaFoldDB" id="A0A3A8B5J0"/>
<dbReference type="RefSeq" id="WP_121165824.1">
    <property type="nucleotide sequence ID" value="NZ_RAPE01000002.1"/>
</dbReference>
<name>A0A3A8B5J0_9RHOB</name>
<comment type="caution">
    <text evidence="1">The sequence shown here is derived from an EMBL/GenBank/DDBJ whole genome shotgun (WGS) entry which is preliminary data.</text>
</comment>
<sequence length="361" mass="37151">MRGALVTVGGRQYEVIPDLRAVDRAFAIAAVTDDADGRAIAREVTLASNSPATFSARSDREVALAGNPNLAFIDRSVPHSVTLDLSAPGYRDASVDVTIPAFAPLPHRHDIALRRLPFTMTGRVFGRSAGPNPTFDPLAGAALTISPIPAAGGELPLLLRQPLRADAGAAATIRRRAIAPLASVAAIDDALAGQALLAIDDGSGVADGQLLRVGPNHRRFYAEVAQLIAHPDRPAPAALLTLTEGLAGTVGAGAMIDRFNPGGFSGSTGNLIGAAHAGEAVISLDALPAAGGVLVLREAGQPDRYHDAQALSGPNGDYLIAGMARIDAPAIEVSAAGFTTNTSTYEADHLRAGPVDWYLVP</sequence>
<gene>
    <name evidence="1" type="ORF">D6850_08480</name>
</gene>
<proteinExistence type="predicted"/>
<reference evidence="1 2" key="1">
    <citation type="submission" date="2018-09" db="EMBL/GenBank/DDBJ databases">
        <title>Roseovarius spongiae sp. nov., isolated from a marine sponge.</title>
        <authorList>
            <person name="Zhuang L."/>
            <person name="Luo L."/>
        </authorList>
    </citation>
    <scope>NUCLEOTIDE SEQUENCE [LARGE SCALE GENOMIC DNA]</scope>
    <source>
        <strain evidence="1 2">HN-E21</strain>
    </source>
</reference>
<organism evidence="1 2">
    <name type="scientific">Roseovarius spongiae</name>
    <dbReference type="NCBI Taxonomy" id="2320272"/>
    <lineage>
        <taxon>Bacteria</taxon>
        <taxon>Pseudomonadati</taxon>
        <taxon>Pseudomonadota</taxon>
        <taxon>Alphaproteobacteria</taxon>
        <taxon>Rhodobacterales</taxon>
        <taxon>Roseobacteraceae</taxon>
        <taxon>Roseovarius</taxon>
    </lineage>
</organism>
<evidence type="ECO:0000313" key="1">
    <source>
        <dbReference type="EMBL" id="RKF14896.1"/>
    </source>
</evidence>
<dbReference type="Proteomes" id="UP000281128">
    <property type="component" value="Unassembled WGS sequence"/>
</dbReference>
<dbReference type="OrthoDB" id="8479053at2"/>
<keyword evidence="2" id="KW-1185">Reference proteome</keyword>
<evidence type="ECO:0000313" key="2">
    <source>
        <dbReference type="Proteomes" id="UP000281128"/>
    </source>
</evidence>
<dbReference type="EMBL" id="RAPE01000002">
    <property type="protein sequence ID" value="RKF14896.1"/>
    <property type="molecule type" value="Genomic_DNA"/>
</dbReference>
<protein>
    <submittedName>
        <fullName evidence="1">Uncharacterized protein</fullName>
    </submittedName>
</protein>